<proteinExistence type="predicted"/>
<evidence type="ECO:0000313" key="2">
    <source>
        <dbReference type="Proteomes" id="UP000198894"/>
    </source>
</evidence>
<evidence type="ECO:0000313" key="1">
    <source>
        <dbReference type="EMBL" id="SDI53305.1"/>
    </source>
</evidence>
<dbReference type="RefSeq" id="WP_091591126.1">
    <property type="nucleotide sequence ID" value="NZ_FNEE01000002.1"/>
</dbReference>
<sequence length="66" mass="7174">MTIFTVVERSGEKVVIEAESSHADGHLLRLYDGTGRVVASFSSPRSCVPEELANENESRLPVSPCL</sequence>
<dbReference type="EMBL" id="FNEE01000002">
    <property type="protein sequence ID" value="SDI53305.1"/>
    <property type="molecule type" value="Genomic_DNA"/>
</dbReference>
<dbReference type="Proteomes" id="UP000198894">
    <property type="component" value="Unassembled WGS sequence"/>
</dbReference>
<accession>A0A1G8LCC9</accession>
<protein>
    <submittedName>
        <fullName evidence="1">Uncharacterized protein</fullName>
    </submittedName>
</protein>
<keyword evidence="2" id="KW-1185">Reference proteome</keyword>
<name>A0A1G8LCC9_9HYPH</name>
<gene>
    <name evidence="1" type="ORF">SAMN05428953_102204</name>
</gene>
<dbReference type="AlphaFoldDB" id="A0A1G8LCC9"/>
<organism evidence="1 2">
    <name type="scientific">Mesorhizobium muleiense</name>
    <dbReference type="NCBI Taxonomy" id="1004279"/>
    <lineage>
        <taxon>Bacteria</taxon>
        <taxon>Pseudomonadati</taxon>
        <taxon>Pseudomonadota</taxon>
        <taxon>Alphaproteobacteria</taxon>
        <taxon>Hyphomicrobiales</taxon>
        <taxon>Phyllobacteriaceae</taxon>
        <taxon>Mesorhizobium</taxon>
    </lineage>
</organism>
<reference evidence="2" key="1">
    <citation type="submission" date="2016-10" db="EMBL/GenBank/DDBJ databases">
        <authorList>
            <person name="Varghese N."/>
            <person name="Submissions S."/>
        </authorList>
    </citation>
    <scope>NUCLEOTIDE SEQUENCE [LARGE SCALE GENOMIC DNA]</scope>
    <source>
        <strain evidence="2">CGMCC 1.11022</strain>
    </source>
</reference>